<keyword evidence="7" id="KW-1185">Reference proteome</keyword>
<evidence type="ECO:0000256" key="3">
    <source>
        <dbReference type="ARBA" id="ARBA00022777"/>
    </source>
</evidence>
<gene>
    <name evidence="6" type="ORF">CPA40_02185</name>
</gene>
<dbReference type="CDD" id="cd17808">
    <property type="entry name" value="HipA_Ec_like"/>
    <property type="match status" value="1"/>
</dbReference>
<dbReference type="Pfam" id="PF13657">
    <property type="entry name" value="Couple_hipA"/>
    <property type="match status" value="1"/>
</dbReference>
<evidence type="ECO:0000313" key="7">
    <source>
        <dbReference type="Proteomes" id="UP000240228"/>
    </source>
</evidence>
<dbReference type="RefSeq" id="WP_107043539.1">
    <property type="nucleotide sequence ID" value="NZ_NWTX01000002.1"/>
</dbReference>
<evidence type="ECO:0000256" key="1">
    <source>
        <dbReference type="ARBA" id="ARBA00010164"/>
    </source>
</evidence>
<dbReference type="PANTHER" id="PTHR37419">
    <property type="entry name" value="SERINE/THREONINE-PROTEIN KINASE TOXIN HIPA"/>
    <property type="match status" value="1"/>
</dbReference>
<dbReference type="AlphaFoldDB" id="A0A2T3GCD5"/>
<proteinExistence type="inferred from homology"/>
<dbReference type="InterPro" id="IPR052028">
    <property type="entry name" value="HipA_Ser/Thr_kinase"/>
</dbReference>
<evidence type="ECO:0000259" key="5">
    <source>
        <dbReference type="Pfam" id="PF13657"/>
    </source>
</evidence>
<protein>
    <submittedName>
        <fullName evidence="6">Transcriptional regulator</fullName>
    </submittedName>
</protein>
<keyword evidence="3" id="KW-0418">Kinase</keyword>
<feature type="domain" description="HipA N-terminal subdomain 1" evidence="5">
    <location>
        <begin position="8"/>
        <end position="105"/>
    </location>
</feature>
<name>A0A2T3GCD5_9BIFI</name>
<reference evidence="6 7" key="2">
    <citation type="submission" date="2018-03" db="EMBL/GenBank/DDBJ databases">
        <title>The comparative genomics of Bifidobacterium callitrichos reflects dietary carbohydrate utilization within the common marmoset gut.</title>
        <authorList>
            <person name="Rani A."/>
        </authorList>
    </citation>
    <scope>NUCLEOTIDE SEQUENCE [LARGE SCALE GENOMIC DNA]</scope>
    <source>
        <strain evidence="6 7">UMA51805</strain>
    </source>
</reference>
<dbReference type="EMBL" id="NWTX01000002">
    <property type="protein sequence ID" value="PST47147.1"/>
    <property type="molecule type" value="Genomic_DNA"/>
</dbReference>
<dbReference type="Pfam" id="PF07804">
    <property type="entry name" value="HipA_C"/>
    <property type="match status" value="1"/>
</dbReference>
<dbReference type="PANTHER" id="PTHR37419:SF1">
    <property type="entry name" value="SERINE_THREONINE-PROTEIN KINASE TOXIN HIPA"/>
    <property type="match status" value="1"/>
</dbReference>
<organism evidence="6 7">
    <name type="scientific">Bifidobacterium callitrichos</name>
    <dbReference type="NCBI Taxonomy" id="762209"/>
    <lineage>
        <taxon>Bacteria</taxon>
        <taxon>Bacillati</taxon>
        <taxon>Actinomycetota</taxon>
        <taxon>Actinomycetes</taxon>
        <taxon>Bifidobacteriales</taxon>
        <taxon>Bifidobacteriaceae</taxon>
        <taxon>Bifidobacterium</taxon>
    </lineage>
</organism>
<sequence>MTEQKLYAFLGETPVGEFTRSTNGTIAFHYFDGYRWSDNPTPISLSMPLAQETHTGTVAANFLDALVPESQHARLESQRMHHASTTDAFDLLQAIGFDATGALRLSSSLDLPVENQSLLPIDDSAIAARLRAAAPTGIQPAGAKEHWSVAGQQGKIALRLHNDRWYTAEGTARTTHILKPGIPTLPDQAFDEHLTMRIAAHMGLRVANTTFRLFEGVPAIIIERYDRITNDNGDVIALHQEDLTQAMGIPSSLKYEEHNGPTSERYAAMIRRHGLNGEGEANIRAFVDGILVSYLLGATDSHAKNYSLLLKGDSVRMAPLYDLASIYPYLGHGSIGASTTLAMNIGGRRNLLQLRRKHLERFASRMGLPAEDVLHRFATLTRRMPDAFERAVAEQQAIDGSYASTVGATLIDDYRKRLLMTYDDAMHWLTESAP</sequence>
<evidence type="ECO:0000259" key="4">
    <source>
        <dbReference type="Pfam" id="PF07804"/>
    </source>
</evidence>
<dbReference type="NCBIfam" id="TIGR03071">
    <property type="entry name" value="couple_hipA"/>
    <property type="match status" value="1"/>
</dbReference>
<evidence type="ECO:0000313" key="6">
    <source>
        <dbReference type="EMBL" id="PST47147.1"/>
    </source>
</evidence>
<dbReference type="GO" id="GO:0005829">
    <property type="term" value="C:cytosol"/>
    <property type="evidence" value="ECO:0007669"/>
    <property type="project" value="TreeGrafter"/>
</dbReference>
<accession>A0A2T3GCD5</accession>
<reference evidence="7" key="1">
    <citation type="submission" date="2017-09" db="EMBL/GenBank/DDBJ databases">
        <authorList>
            <person name="Sela D.A."/>
            <person name="Albert K."/>
        </authorList>
    </citation>
    <scope>NUCLEOTIDE SEQUENCE [LARGE SCALE GENOMIC DNA]</scope>
    <source>
        <strain evidence="7">UMA51805</strain>
    </source>
</reference>
<dbReference type="Proteomes" id="UP000240228">
    <property type="component" value="Unassembled WGS sequence"/>
</dbReference>
<dbReference type="Gene3D" id="1.10.1070.20">
    <property type="match status" value="1"/>
</dbReference>
<keyword evidence="2" id="KW-0808">Transferase</keyword>
<comment type="similarity">
    <text evidence="1">Belongs to the HipA Ser/Thr kinase family.</text>
</comment>
<dbReference type="InterPro" id="IPR017508">
    <property type="entry name" value="HipA_N1"/>
</dbReference>
<feature type="domain" description="HipA-like C-terminal" evidence="4">
    <location>
        <begin position="147"/>
        <end position="387"/>
    </location>
</feature>
<dbReference type="GO" id="GO:0004674">
    <property type="term" value="F:protein serine/threonine kinase activity"/>
    <property type="evidence" value="ECO:0007669"/>
    <property type="project" value="TreeGrafter"/>
</dbReference>
<evidence type="ECO:0000256" key="2">
    <source>
        <dbReference type="ARBA" id="ARBA00022679"/>
    </source>
</evidence>
<comment type="caution">
    <text evidence="6">The sequence shown here is derived from an EMBL/GenBank/DDBJ whole genome shotgun (WGS) entry which is preliminary data.</text>
</comment>
<dbReference type="InterPro" id="IPR012893">
    <property type="entry name" value="HipA-like_C"/>
</dbReference>